<feature type="domain" description="NAD-dependent epimerase/dehydratase" evidence="1">
    <location>
        <begin position="5"/>
        <end position="228"/>
    </location>
</feature>
<reference evidence="2" key="1">
    <citation type="submission" date="2020-05" db="EMBL/GenBank/DDBJ databases">
        <authorList>
            <person name="Chiriac C."/>
            <person name="Salcher M."/>
            <person name="Ghai R."/>
            <person name="Kavagutti S V."/>
        </authorList>
    </citation>
    <scope>NUCLEOTIDE SEQUENCE</scope>
</reference>
<sequence>MGIHLVTGGTGIIGHHLVRALVERGEEVRVTLRPDSPHEPLEGLEVSSVLADVGDRRAIRRAMKGVSHVYHVAGVTSLRATREDYFRVNVEGTRVVMGEALRAGVEKAVLTSSVSALGPAPDGVTADETQIDGLRGMNLAYPESKLEAEVQALRLAAQGLPLVIVMPGQVFGRGDWRRSSTDVVRRFLRRDIPAYVDGTLCVVDARDVAQGHILAAEKGAIGERYILGGRNFTLTRLFADLGRISGVEPPSLRLPVPVAQQLAAAAERLPGRPIVTSTEIFLASQRWAYRSTRAKRDLGWTQTPHEETLENTVAWWREREGDALAAPGSRQNIGLRLLGGVARRTESAVSVVRP</sequence>
<dbReference type="InterPro" id="IPR036291">
    <property type="entry name" value="NAD(P)-bd_dom_sf"/>
</dbReference>
<dbReference type="PANTHER" id="PTHR48079:SF6">
    <property type="entry name" value="NAD(P)-BINDING DOMAIN-CONTAINING PROTEIN-RELATED"/>
    <property type="match status" value="1"/>
</dbReference>
<protein>
    <submittedName>
        <fullName evidence="2">Unannotated protein</fullName>
    </submittedName>
</protein>
<gene>
    <name evidence="2" type="ORF">UFOPK3444_00558</name>
</gene>
<dbReference type="AlphaFoldDB" id="A0A6J7DEA7"/>
<organism evidence="2">
    <name type="scientific">freshwater metagenome</name>
    <dbReference type="NCBI Taxonomy" id="449393"/>
    <lineage>
        <taxon>unclassified sequences</taxon>
        <taxon>metagenomes</taxon>
        <taxon>ecological metagenomes</taxon>
    </lineage>
</organism>
<name>A0A6J7DEA7_9ZZZZ</name>
<dbReference type="Gene3D" id="3.40.50.720">
    <property type="entry name" value="NAD(P)-binding Rossmann-like Domain"/>
    <property type="match status" value="1"/>
</dbReference>
<dbReference type="PANTHER" id="PTHR48079">
    <property type="entry name" value="PROTEIN YEEZ"/>
    <property type="match status" value="1"/>
</dbReference>
<dbReference type="InterPro" id="IPR051783">
    <property type="entry name" value="NAD(P)-dependent_oxidoreduct"/>
</dbReference>
<proteinExistence type="predicted"/>
<dbReference type="EMBL" id="CAFBLU010000006">
    <property type="protein sequence ID" value="CAB4867960.1"/>
    <property type="molecule type" value="Genomic_DNA"/>
</dbReference>
<dbReference type="InterPro" id="IPR001509">
    <property type="entry name" value="Epimerase_deHydtase"/>
</dbReference>
<accession>A0A6J7DEA7</accession>
<evidence type="ECO:0000259" key="1">
    <source>
        <dbReference type="Pfam" id="PF01370"/>
    </source>
</evidence>
<dbReference type="GO" id="GO:0004029">
    <property type="term" value="F:aldehyde dehydrogenase (NAD+) activity"/>
    <property type="evidence" value="ECO:0007669"/>
    <property type="project" value="TreeGrafter"/>
</dbReference>
<dbReference type="GO" id="GO:0005737">
    <property type="term" value="C:cytoplasm"/>
    <property type="evidence" value="ECO:0007669"/>
    <property type="project" value="TreeGrafter"/>
</dbReference>
<evidence type="ECO:0000313" key="2">
    <source>
        <dbReference type="EMBL" id="CAB4867960.1"/>
    </source>
</evidence>
<dbReference type="Pfam" id="PF01370">
    <property type="entry name" value="Epimerase"/>
    <property type="match status" value="1"/>
</dbReference>
<dbReference type="SUPFAM" id="SSF51735">
    <property type="entry name" value="NAD(P)-binding Rossmann-fold domains"/>
    <property type="match status" value="1"/>
</dbReference>